<dbReference type="Proteomes" id="UP000654471">
    <property type="component" value="Unassembled WGS sequence"/>
</dbReference>
<reference evidence="2" key="1">
    <citation type="journal article" date="2019" name="Int. J. Syst. Evol. Microbiol.">
        <title>The Global Catalogue of Microorganisms (GCM) 10K type strain sequencing project: providing services to taxonomists for standard genome sequencing and annotation.</title>
        <authorList>
            <consortium name="The Broad Institute Genomics Platform"/>
            <consortium name="The Broad Institute Genome Sequencing Center for Infectious Disease"/>
            <person name="Wu L."/>
            <person name="Ma J."/>
        </authorList>
    </citation>
    <scope>NUCLEOTIDE SEQUENCE [LARGE SCALE GENOMIC DNA]</scope>
    <source>
        <strain evidence="2">JCM 3399</strain>
    </source>
</reference>
<proteinExistence type="predicted"/>
<dbReference type="EMBL" id="BMRP01000012">
    <property type="protein sequence ID" value="GGU68623.1"/>
    <property type="molecule type" value="Genomic_DNA"/>
</dbReference>
<dbReference type="RefSeq" id="WP_189301393.1">
    <property type="nucleotide sequence ID" value="NZ_BMRP01000012.1"/>
</dbReference>
<evidence type="ECO:0000313" key="1">
    <source>
        <dbReference type="EMBL" id="GGU68623.1"/>
    </source>
</evidence>
<accession>A0ABQ2V587</accession>
<organism evidence="1 2">
    <name type="scientific">Streptomyces albospinus</name>
    <dbReference type="NCBI Taxonomy" id="285515"/>
    <lineage>
        <taxon>Bacteria</taxon>
        <taxon>Bacillati</taxon>
        <taxon>Actinomycetota</taxon>
        <taxon>Actinomycetes</taxon>
        <taxon>Kitasatosporales</taxon>
        <taxon>Streptomycetaceae</taxon>
        <taxon>Streptomyces</taxon>
    </lineage>
</organism>
<gene>
    <name evidence="1" type="ORF">GCM10010211_37480</name>
</gene>
<name>A0ABQ2V587_9ACTN</name>
<keyword evidence="2" id="KW-1185">Reference proteome</keyword>
<comment type="caution">
    <text evidence="1">The sequence shown here is derived from an EMBL/GenBank/DDBJ whole genome shotgun (WGS) entry which is preliminary data.</text>
</comment>
<protein>
    <submittedName>
        <fullName evidence="1">Uncharacterized protein</fullName>
    </submittedName>
</protein>
<evidence type="ECO:0000313" key="2">
    <source>
        <dbReference type="Proteomes" id="UP000654471"/>
    </source>
</evidence>
<sequence>MSESGQQRAAHIRKSYTEESFEAAFPGINRRSKATHVPPDLEGVAPSEFLVGDSQGYDLGLDSCDDAQLNFRAIMALGLFNYGSHYGSIAAPPAQWNLGVLTWYTIKVSPRWNRLVLITSAPDNVMQRIVPDSFHASRTPGMRLLRSHGRTYVARHIPTGAEIVVTSREDGKSDGVHNPMASRFLLMSDVPVSRREEEQLSSLPGMARNARRLLAGLVTRMSMTDPRRKWSTGNWYWDPLERPESENRESGDTERRLWGEGYEWDIEWHGYPHPSDVAQSMTDPVVGLQGSRLGRNRNSYEVILGSSVLRVKK</sequence>